<accession>A0AC60VXJ0</accession>
<comment type="caution">
    <text evidence="1">The sequence shown here is derived from an EMBL/GenBank/DDBJ whole genome shotgun (WGS) entry which is preliminary data.</text>
</comment>
<sequence length="127" mass="14866">MTAIIQETQKRPSTIEPYFRELYEQIVQEMPKVDPKLLIRIMMFEVSLKNYPGPDIPHVHLDVYYKDGVDLRQKQEEGRDKYPIEITESRWGERVIFSGLMGVRHVEKVCSDPDILKVEGKAVPNHN</sequence>
<evidence type="ECO:0000313" key="2">
    <source>
        <dbReference type="Proteomes" id="UP000559653"/>
    </source>
</evidence>
<dbReference type="EMBL" id="JACEMZ010000012">
    <property type="protein sequence ID" value="MBA4452171.1"/>
    <property type="molecule type" value="Genomic_DNA"/>
</dbReference>
<organism evidence="1 2">
    <name type="scientific">Candidatus Nitrosomaritimum aestuariumsis</name>
    <dbReference type="NCBI Taxonomy" id="3342354"/>
    <lineage>
        <taxon>Archaea</taxon>
        <taxon>Nitrososphaerota</taxon>
        <taxon>Nitrososphaeria</taxon>
        <taxon>Nitrosopumilales</taxon>
        <taxon>Nitrosopumilaceae</taxon>
        <taxon>Candidatus Nitrosomaritimum</taxon>
    </lineage>
</organism>
<dbReference type="Proteomes" id="UP000559653">
    <property type="component" value="Unassembled WGS sequence"/>
</dbReference>
<evidence type="ECO:0000313" key="1">
    <source>
        <dbReference type="EMBL" id="MBA4452171.1"/>
    </source>
</evidence>
<protein>
    <submittedName>
        <fullName evidence="1">Uncharacterized protein</fullName>
    </submittedName>
</protein>
<reference evidence="1 2" key="1">
    <citation type="journal article" date="2020" name="Appl. Environ. Microbiol.">
        <title>Genomic Characteristics of a Novel Species of Ammonia-Oxidizing Archaea from the Jiulong River Estuary.</title>
        <authorList>
            <person name="Zou D."/>
            <person name="Wan R."/>
            <person name="Han L."/>
            <person name="Xu M.N."/>
            <person name="Liu Y."/>
            <person name="Liu H."/>
            <person name="Kao S.J."/>
            <person name="Li M."/>
        </authorList>
    </citation>
    <scope>NUCLEOTIDE SEQUENCE [LARGE SCALE GENOMIC DNA]</scope>
    <source>
        <strain evidence="1">W1bin1</strain>
    </source>
</reference>
<proteinExistence type="predicted"/>
<name>A0AC60VXJ0_9ARCH</name>
<gene>
    <name evidence="1" type="ORF">H2B03_03205</name>
</gene>